<feature type="region of interest" description="Disordered" evidence="2">
    <location>
        <begin position="464"/>
        <end position="493"/>
    </location>
</feature>
<protein>
    <recommendedName>
        <fullName evidence="3">C2H2-type domain-containing protein</fullName>
    </recommendedName>
</protein>
<keyword evidence="1" id="KW-0479">Metal-binding</keyword>
<feature type="compositionally biased region" description="Low complexity" evidence="2">
    <location>
        <begin position="321"/>
        <end position="339"/>
    </location>
</feature>
<dbReference type="EMBL" id="CP031389">
    <property type="protein sequence ID" value="QPH10120.1"/>
    <property type="molecule type" value="Genomic_DNA"/>
</dbReference>
<dbReference type="GO" id="GO:0005634">
    <property type="term" value="C:nucleus"/>
    <property type="evidence" value="ECO:0007669"/>
    <property type="project" value="TreeGrafter"/>
</dbReference>
<dbReference type="Gene3D" id="3.30.160.60">
    <property type="entry name" value="Classic Zinc Finger"/>
    <property type="match status" value="1"/>
</dbReference>
<evidence type="ECO:0000259" key="3">
    <source>
        <dbReference type="PROSITE" id="PS50157"/>
    </source>
</evidence>
<feature type="compositionally biased region" description="Polar residues" evidence="2">
    <location>
        <begin position="55"/>
        <end position="79"/>
    </location>
</feature>
<dbReference type="OrthoDB" id="7295497at2759"/>
<feature type="compositionally biased region" description="Low complexity" evidence="2">
    <location>
        <begin position="466"/>
        <end position="483"/>
    </location>
</feature>
<dbReference type="InterPro" id="IPR013087">
    <property type="entry name" value="Znf_C2H2_type"/>
</dbReference>
<proteinExistence type="predicted"/>
<feature type="region of interest" description="Disordered" evidence="2">
    <location>
        <begin position="308"/>
        <end position="349"/>
    </location>
</feature>
<name>A0A7U3Q0X9_EPIFF</name>
<gene>
    <name evidence="4" type="ORF">C2857_001295</name>
</gene>
<evidence type="ECO:0000313" key="4">
    <source>
        <dbReference type="EMBL" id="QPH10120.1"/>
    </source>
</evidence>
<keyword evidence="1" id="KW-0862">Zinc</keyword>
<feature type="compositionally biased region" description="Polar residues" evidence="2">
    <location>
        <begin position="98"/>
        <end position="117"/>
    </location>
</feature>
<dbReference type="PROSITE" id="PS50157">
    <property type="entry name" value="ZINC_FINGER_C2H2_2"/>
    <property type="match status" value="2"/>
</dbReference>
<keyword evidence="1" id="KW-0863">Zinc-finger</keyword>
<reference evidence="4 5" key="1">
    <citation type="journal article" date="2018" name="PLoS Genet.">
        <title>Repeat elements organise 3D genome structure and mediate transcription in the filamentous fungus Epichloe festucae.</title>
        <authorList>
            <person name="Winter D.J."/>
            <person name="Ganley A.R.D."/>
            <person name="Young C.A."/>
            <person name="Liachko I."/>
            <person name="Schardl C.L."/>
            <person name="Dupont P.Y."/>
            <person name="Berry D."/>
            <person name="Ram A."/>
            <person name="Scott B."/>
            <person name="Cox M.P."/>
        </authorList>
    </citation>
    <scope>NUCLEOTIDE SEQUENCE [LARGE SCALE GENOMIC DNA]</scope>
    <source>
        <strain evidence="4 5">Fl1</strain>
    </source>
</reference>
<evidence type="ECO:0000256" key="1">
    <source>
        <dbReference type="PROSITE-ProRule" id="PRU00042"/>
    </source>
</evidence>
<organism evidence="4 5">
    <name type="scientific">Epichloe festucae (strain Fl1)</name>
    <dbReference type="NCBI Taxonomy" id="877507"/>
    <lineage>
        <taxon>Eukaryota</taxon>
        <taxon>Fungi</taxon>
        <taxon>Dikarya</taxon>
        <taxon>Ascomycota</taxon>
        <taxon>Pezizomycotina</taxon>
        <taxon>Sordariomycetes</taxon>
        <taxon>Hypocreomycetidae</taxon>
        <taxon>Hypocreales</taxon>
        <taxon>Clavicipitaceae</taxon>
        <taxon>Epichloe</taxon>
    </lineage>
</organism>
<sequence>MLPLSCIYTKRFSPQKNTRQDCYNSYQPATSCQEGDFSATLVPTTLRDTCDKLQTSSTELEAQQNQPDSPSNLMQSDTWGSPAHITPKRGHTSHQRESSLSSLGSTGPASPYTQNTSYPHVALADSGFEGAAEMQSPDSNYPVSYYQLDKSVGSVSHAPFHNADGSIPDISYQIAVPSPDKRARLDKGRLLASELSKSCTKSHSASAASHTRDDSPATAVVGDLERSNRRKNGMKQTFFMPSELANKGYTIIGYNHIPKLDRTMTDVYGDELYNPNFAITSTSSPQAHSVISVGSDVFSQRINAANHQHLSAAQSPGSTGSRARSPFRTSSPFSTSPARGFAAPHLSSTQQWCEQNHNNNGQISHLESAAEPETPKTISPKDAVLEFNEAETDWVLPLFPQDSTAPEIDSLSKTMNSQRSEGIYIRSNTADVQSHGFGYLPSQLPTGIQVPQQYPFIAHPTVGHDSPPTLSSSGASSVTSGGNTPTGCRRPTNIGADSGTYTCTYHGCTLRFETPTLLQKHKREGHRQTQTLVAPRVQDSGMSSNVLNTQTGPHRCDRINPSTGKSCNTIFSRPYDLTRHEHTIHNARKQKVRCNLCTEDKTFSRADALTRHYRVCHPDMELPGKPRRRGGV</sequence>
<dbReference type="AlphaFoldDB" id="A0A7U3Q0X9"/>
<dbReference type="GO" id="GO:0008270">
    <property type="term" value="F:zinc ion binding"/>
    <property type="evidence" value="ECO:0007669"/>
    <property type="project" value="UniProtKB-KW"/>
</dbReference>
<feature type="domain" description="C2H2-type" evidence="3">
    <location>
        <begin position="554"/>
        <end position="590"/>
    </location>
</feature>
<dbReference type="PANTHER" id="PTHR46179:SF19">
    <property type="entry name" value="C2H2 FINGER DOMAIN TRANSCRIPTION FACTOR (EUROFUNG)-RELATED"/>
    <property type="match status" value="1"/>
</dbReference>
<evidence type="ECO:0000256" key="2">
    <source>
        <dbReference type="SAM" id="MobiDB-lite"/>
    </source>
</evidence>
<feature type="domain" description="C2H2-type" evidence="3">
    <location>
        <begin position="501"/>
        <end position="531"/>
    </location>
</feature>
<accession>A0A7U3Q0X9</accession>
<dbReference type="InterPro" id="IPR051061">
    <property type="entry name" value="Zinc_finger_trans_reg"/>
</dbReference>
<evidence type="ECO:0000313" key="5">
    <source>
        <dbReference type="Proteomes" id="UP000594364"/>
    </source>
</evidence>
<dbReference type="Proteomes" id="UP000594364">
    <property type="component" value="Chromosome 5"/>
</dbReference>
<dbReference type="GO" id="GO:0006357">
    <property type="term" value="P:regulation of transcription by RNA polymerase II"/>
    <property type="evidence" value="ECO:0007669"/>
    <property type="project" value="TreeGrafter"/>
</dbReference>
<dbReference type="PANTHER" id="PTHR46179">
    <property type="entry name" value="ZINC FINGER PROTEIN"/>
    <property type="match status" value="1"/>
</dbReference>
<dbReference type="SMART" id="SM00355">
    <property type="entry name" value="ZnF_C2H2"/>
    <property type="match status" value="3"/>
</dbReference>
<feature type="compositionally biased region" description="Polar residues" evidence="2">
    <location>
        <begin position="308"/>
        <end position="320"/>
    </location>
</feature>
<dbReference type="PROSITE" id="PS00028">
    <property type="entry name" value="ZINC_FINGER_C2H2_1"/>
    <property type="match status" value="1"/>
</dbReference>
<feature type="region of interest" description="Disordered" evidence="2">
    <location>
        <begin position="55"/>
        <end position="117"/>
    </location>
</feature>
<keyword evidence="5" id="KW-1185">Reference proteome</keyword>